<dbReference type="KEGG" id="lto:RGQ30_17950"/>
<protein>
    <submittedName>
        <fullName evidence="2">Uncharacterized protein</fullName>
    </submittedName>
</protein>
<proteinExistence type="predicted"/>
<evidence type="ECO:0000313" key="3">
    <source>
        <dbReference type="Proteomes" id="UP001329151"/>
    </source>
</evidence>
<evidence type="ECO:0000256" key="1">
    <source>
        <dbReference type="SAM" id="MobiDB-lite"/>
    </source>
</evidence>
<gene>
    <name evidence="2" type="ORF">RGQ30_17950</name>
</gene>
<evidence type="ECO:0000313" key="2">
    <source>
        <dbReference type="EMBL" id="BET26294.1"/>
    </source>
</evidence>
<dbReference type="RefSeq" id="WP_338284354.1">
    <property type="nucleotide sequence ID" value="NZ_AP028947.1"/>
</dbReference>
<dbReference type="AlphaFoldDB" id="A0AA86M8N5"/>
<feature type="compositionally biased region" description="Gly residues" evidence="1">
    <location>
        <begin position="147"/>
        <end position="172"/>
    </location>
</feature>
<dbReference type="Proteomes" id="UP001329151">
    <property type="component" value="Chromosome"/>
</dbReference>
<keyword evidence="3" id="KW-1185">Reference proteome</keyword>
<organism evidence="2 3">
    <name type="scientific">Limnobacter thiooxidans</name>
    <dbReference type="NCBI Taxonomy" id="131080"/>
    <lineage>
        <taxon>Bacteria</taxon>
        <taxon>Pseudomonadati</taxon>
        <taxon>Pseudomonadota</taxon>
        <taxon>Betaproteobacteria</taxon>
        <taxon>Burkholderiales</taxon>
        <taxon>Burkholderiaceae</taxon>
        <taxon>Limnobacter</taxon>
    </lineage>
</organism>
<dbReference type="EMBL" id="AP028947">
    <property type="protein sequence ID" value="BET26294.1"/>
    <property type="molecule type" value="Genomic_DNA"/>
</dbReference>
<name>A0AA86M8N5_9BURK</name>
<accession>A0AA86M8N5</accession>
<feature type="region of interest" description="Disordered" evidence="1">
    <location>
        <begin position="142"/>
        <end position="182"/>
    </location>
</feature>
<sequence>MAIPQALIKDLEGEVNVSRNGEVVAVKAGDYLLPGDEIATGATGRLSLEFPGVNGQMPAAGFMSSNGKLTLGEQPGPNGQQMVVIEDGECFEFTTELAENSAAADGGAVAGLFGAGLLGAGGGAVAGAGALAAGAFLAGGSSDSSGSAGGASTGTGTGVNTAGGSGTGGVGAGEFSSEGSPQSLEEFVAENLTPENAQQSLLEPIQNALQNSQNNPESTPDNLAVAVEQTGLGILENVHDALVATTGEGTPQADLIQQLVNGIDQTPLGEPLSPLTSALTDAVNTELGLDTLIAALPNLDLADGGLVTSVVDLADGITQPLSQQIEPVDQLVDGLRTVAVEVDNVLDGILSQITTEIPDLQSLDSGLPTDLTSVLPADLTSALPADLTSALPAEITSALPTELEGGLAELVDGILGGADSLQAAFDGFGGAGLPEIPEGDLLGTLSTGISSGADALGGQLGGLPGLSIDGLPS</sequence>
<reference evidence="2 3" key="1">
    <citation type="submission" date="2023-10" db="EMBL/GenBank/DDBJ databases">
        <title>Complete Genome Sequence of Limnobacter thiooxidans CS-K2T, Isolated from freshwater lake sediments in Bavaria, Germany.</title>
        <authorList>
            <person name="Naruki M."/>
            <person name="Watanabe A."/>
            <person name="Warashina T."/>
            <person name="Morita T."/>
            <person name="Arakawa K."/>
        </authorList>
    </citation>
    <scope>NUCLEOTIDE SEQUENCE [LARGE SCALE GENOMIC DNA]</scope>
    <source>
        <strain evidence="2 3">CS-K2</strain>
    </source>
</reference>